<dbReference type="Gene3D" id="3.30.360.10">
    <property type="entry name" value="Dihydrodipicolinate Reductase, domain 2"/>
    <property type="match status" value="1"/>
</dbReference>
<dbReference type="PANTHER" id="PTHR43377:SF2">
    <property type="entry name" value="BINDING ROSSMANN FOLD OXIDOREDUCTASE, PUTATIVE (AFU_ORTHOLOGUE AFUA_4G00560)-RELATED"/>
    <property type="match status" value="1"/>
</dbReference>
<name>A0ABM4DEP2_HYDVU</name>
<gene>
    <name evidence="4" type="primary">LOC100198727</name>
</gene>
<accession>A0ABM4DEP2</accession>
<dbReference type="SUPFAM" id="SSF51735">
    <property type="entry name" value="NAD(P)-binding Rossmann-fold domains"/>
    <property type="match status" value="1"/>
</dbReference>
<dbReference type="Pfam" id="PF01408">
    <property type="entry name" value="GFO_IDH_MocA"/>
    <property type="match status" value="1"/>
</dbReference>
<proteinExistence type="predicted"/>
<evidence type="ECO:0000313" key="4">
    <source>
        <dbReference type="RefSeq" id="XP_065672879.1"/>
    </source>
</evidence>
<dbReference type="Proteomes" id="UP001652625">
    <property type="component" value="Chromosome 13"/>
</dbReference>
<reference evidence="4" key="1">
    <citation type="submission" date="2025-08" db="UniProtKB">
        <authorList>
            <consortium name="RefSeq"/>
        </authorList>
    </citation>
    <scope>IDENTIFICATION</scope>
</reference>
<evidence type="ECO:0000259" key="1">
    <source>
        <dbReference type="Pfam" id="PF01408"/>
    </source>
</evidence>
<organism evidence="3 4">
    <name type="scientific">Hydra vulgaris</name>
    <name type="common">Hydra</name>
    <name type="synonym">Hydra attenuata</name>
    <dbReference type="NCBI Taxonomy" id="6087"/>
    <lineage>
        <taxon>Eukaryota</taxon>
        <taxon>Metazoa</taxon>
        <taxon>Cnidaria</taxon>
        <taxon>Hydrozoa</taxon>
        <taxon>Hydroidolina</taxon>
        <taxon>Anthoathecata</taxon>
        <taxon>Aplanulata</taxon>
        <taxon>Hydridae</taxon>
        <taxon>Hydra</taxon>
    </lineage>
</organism>
<dbReference type="InterPro" id="IPR004104">
    <property type="entry name" value="Gfo/Idh/MocA-like_OxRdtase_C"/>
</dbReference>
<evidence type="ECO:0000259" key="2">
    <source>
        <dbReference type="Pfam" id="PF02894"/>
    </source>
</evidence>
<dbReference type="RefSeq" id="XP_065672879.1">
    <property type="nucleotide sequence ID" value="XM_065816807.1"/>
</dbReference>
<keyword evidence="3" id="KW-1185">Reference proteome</keyword>
<dbReference type="Pfam" id="PF02894">
    <property type="entry name" value="GFO_IDH_MocA_C"/>
    <property type="match status" value="1"/>
</dbReference>
<dbReference type="GeneID" id="100198727"/>
<dbReference type="InterPro" id="IPR051450">
    <property type="entry name" value="Gfo/Idh/MocA_Oxidoreductases"/>
</dbReference>
<dbReference type="InterPro" id="IPR000683">
    <property type="entry name" value="Gfo/Idh/MocA-like_OxRdtase_N"/>
</dbReference>
<dbReference type="SUPFAM" id="SSF55347">
    <property type="entry name" value="Glyceraldehyde-3-phosphate dehydrogenase-like, C-terminal domain"/>
    <property type="match status" value="1"/>
</dbReference>
<feature type="domain" description="Gfo/Idh/MocA-like oxidoreductase N-terminal" evidence="1">
    <location>
        <begin position="23"/>
        <end position="131"/>
    </location>
</feature>
<dbReference type="InterPro" id="IPR036291">
    <property type="entry name" value="NAD(P)-bd_dom_sf"/>
</dbReference>
<dbReference type="PANTHER" id="PTHR43377">
    <property type="entry name" value="BILIVERDIN REDUCTASE A"/>
    <property type="match status" value="1"/>
</dbReference>
<evidence type="ECO:0000313" key="3">
    <source>
        <dbReference type="Proteomes" id="UP001652625"/>
    </source>
</evidence>
<sequence length="424" mass="48126">MKFLSSKDVMYQKDSGCRGNIYATYAIDFPDQMSVVGVAEPNKVRRMMFQKKYNLSNENVFSDWKEVVLKEKFADAVIIATLDDLHYEPCLAFSNLGYHILCEKPMAPTEEECEKMVEAAKQNNIILAIGHVMRYTNHYMTVKKLIDDGSIGELIGIQHLEPVGWWHFAHSFVRGNWRKTVCDIGSLMTKSCHDLDLIKFFFGSAKCTKIQSFGSLVHFTSTKKPLEASDRCLDCSIEKVCPYSAVRQYLGPVKQGFPDMFCHVVCDIPDIENMTEALRTGPYGRCVYNSDNNVCDYQVVNMEFEGSKYASFTMSAFTKDVCSRKITIMGSKGRIICDGNNFELFQFDTMETSIFKSRRPKEETNMSGHGFADYYLMKSFVTSVASNNKDLVKSGPEDSLRGHRLVFAAERSRLLGGEMLKVDI</sequence>
<feature type="domain" description="Gfo/Idh/MocA-like oxidoreductase C-terminal" evidence="2">
    <location>
        <begin position="143"/>
        <end position="412"/>
    </location>
</feature>
<protein>
    <submittedName>
        <fullName evidence="4">Uncharacterized protein LOC100198727 isoform X5</fullName>
    </submittedName>
</protein>
<dbReference type="Gene3D" id="3.40.50.720">
    <property type="entry name" value="NAD(P)-binding Rossmann-like Domain"/>
    <property type="match status" value="1"/>
</dbReference>